<evidence type="ECO:0000313" key="1">
    <source>
        <dbReference type="EMBL" id="KAI5675677.1"/>
    </source>
</evidence>
<name>A0ACC0BSW3_CATRO</name>
<keyword evidence="2" id="KW-1185">Reference proteome</keyword>
<protein>
    <submittedName>
        <fullName evidence="1">Uncharacterized protein</fullName>
    </submittedName>
</protein>
<organism evidence="1 2">
    <name type="scientific">Catharanthus roseus</name>
    <name type="common">Madagascar periwinkle</name>
    <name type="synonym">Vinca rosea</name>
    <dbReference type="NCBI Taxonomy" id="4058"/>
    <lineage>
        <taxon>Eukaryota</taxon>
        <taxon>Viridiplantae</taxon>
        <taxon>Streptophyta</taxon>
        <taxon>Embryophyta</taxon>
        <taxon>Tracheophyta</taxon>
        <taxon>Spermatophyta</taxon>
        <taxon>Magnoliopsida</taxon>
        <taxon>eudicotyledons</taxon>
        <taxon>Gunneridae</taxon>
        <taxon>Pentapetalae</taxon>
        <taxon>asterids</taxon>
        <taxon>lamiids</taxon>
        <taxon>Gentianales</taxon>
        <taxon>Apocynaceae</taxon>
        <taxon>Rauvolfioideae</taxon>
        <taxon>Vinceae</taxon>
        <taxon>Catharanthinae</taxon>
        <taxon>Catharanthus</taxon>
    </lineage>
</organism>
<proteinExistence type="predicted"/>
<evidence type="ECO:0000313" key="2">
    <source>
        <dbReference type="Proteomes" id="UP001060085"/>
    </source>
</evidence>
<dbReference type="Proteomes" id="UP001060085">
    <property type="component" value="Linkage Group LG02"/>
</dbReference>
<dbReference type="EMBL" id="CM044702">
    <property type="protein sequence ID" value="KAI5675677.1"/>
    <property type="molecule type" value="Genomic_DNA"/>
</dbReference>
<reference evidence="2" key="1">
    <citation type="journal article" date="2023" name="Nat. Plants">
        <title>Single-cell RNA sequencing provides a high-resolution roadmap for understanding the multicellular compartmentation of specialized metabolism.</title>
        <authorList>
            <person name="Sun S."/>
            <person name="Shen X."/>
            <person name="Li Y."/>
            <person name="Li Y."/>
            <person name="Wang S."/>
            <person name="Li R."/>
            <person name="Zhang H."/>
            <person name="Shen G."/>
            <person name="Guo B."/>
            <person name="Wei J."/>
            <person name="Xu J."/>
            <person name="St-Pierre B."/>
            <person name="Chen S."/>
            <person name="Sun C."/>
        </authorList>
    </citation>
    <scope>NUCLEOTIDE SEQUENCE [LARGE SCALE GENOMIC DNA]</scope>
</reference>
<gene>
    <name evidence="1" type="ORF">M9H77_06627</name>
</gene>
<sequence length="178" mass="19598">MTESYYRYNLSISLGCEFFLEDKTGPLQICLPGLCVKRKPAAAGGSQQRIGARLLQVQASGPSQEKKCVTAVGPLAEAQHLKRLTPRQERTEKWYVAAAIGPSAAAQYWKKLVCGLLQMVEKAQPDYSPWFLHWVWRNEFHCSGERPGMPTGALADVKAVVPSLSSVPSGSVPLWLLL</sequence>
<accession>A0ACC0BSW3</accession>
<comment type="caution">
    <text evidence="1">The sequence shown here is derived from an EMBL/GenBank/DDBJ whole genome shotgun (WGS) entry which is preliminary data.</text>
</comment>